<evidence type="ECO:0000256" key="3">
    <source>
        <dbReference type="ARBA" id="ARBA00006380"/>
    </source>
</evidence>
<organism evidence="16 17">
    <name type="scientific">Gilliamella apis</name>
    <dbReference type="NCBI Taxonomy" id="1970738"/>
    <lineage>
        <taxon>Bacteria</taxon>
        <taxon>Pseudomonadati</taxon>
        <taxon>Pseudomonadota</taxon>
        <taxon>Gammaproteobacteria</taxon>
        <taxon>Orbales</taxon>
        <taxon>Orbaceae</taxon>
        <taxon>Gilliamella</taxon>
    </lineage>
</organism>
<comment type="catalytic activity">
    <reaction evidence="10 13">
        <text>lipid IVA (E. coli) + CMP-3-deoxy-beta-D-manno-octulosonate = alpha-Kdo-(2-&gt;6)-lipid IVA (E. coli) + CMP + H(+)</text>
        <dbReference type="Rhea" id="RHEA:28066"/>
        <dbReference type="ChEBI" id="CHEBI:15378"/>
        <dbReference type="ChEBI" id="CHEBI:58603"/>
        <dbReference type="ChEBI" id="CHEBI:60364"/>
        <dbReference type="ChEBI" id="CHEBI:60377"/>
        <dbReference type="ChEBI" id="CHEBI:85987"/>
        <dbReference type="EC" id="2.4.99.12"/>
    </reaction>
</comment>
<comment type="function">
    <text evidence="13">Involved in lipopolysaccharide (LPS) biosynthesis. Catalyzes the transfer of 3-deoxy-D-manno-octulosonate (Kdo) residue(s) from CMP-Kdo to lipid IV(A), the tetraacyldisaccharide-1,4'-bisphosphate precursor of lipid A.</text>
</comment>
<dbReference type="RefSeq" id="WP_086320889.1">
    <property type="nucleotide sequence ID" value="NZ_NASD01000008.1"/>
</dbReference>
<protein>
    <recommendedName>
        <fullName evidence="5 13">3-deoxy-D-manno-octulosonic acid transferase</fullName>
        <shortName evidence="13">Kdo transferase</shortName>
        <ecNumber evidence="4 13">2.4.99.12</ecNumber>
    </recommendedName>
    <alternativeName>
        <fullName evidence="9 13">Lipid IV(A) 3-deoxy-D-manno-octulosonic acid transferase</fullName>
    </alternativeName>
</protein>
<dbReference type="OrthoDB" id="9789797at2"/>
<dbReference type="Gene3D" id="3.40.50.11720">
    <property type="entry name" value="3-Deoxy-D-manno-octulosonic-acid transferase, N-terminal domain"/>
    <property type="match status" value="1"/>
</dbReference>
<dbReference type="UniPathway" id="UPA00958"/>
<evidence type="ECO:0000256" key="9">
    <source>
        <dbReference type="ARBA" id="ARBA00031445"/>
    </source>
</evidence>
<dbReference type="NCBIfam" id="NF004388">
    <property type="entry name" value="PRK05749.1-4"/>
    <property type="match status" value="1"/>
</dbReference>
<evidence type="ECO:0000256" key="11">
    <source>
        <dbReference type="PIRSR" id="PIRSR639901-1"/>
    </source>
</evidence>
<dbReference type="FunFam" id="3.40.50.2000:FF:000032">
    <property type="entry name" value="3-deoxy-D-manno-octulosonic acid transferase"/>
    <property type="match status" value="1"/>
</dbReference>
<comment type="caution">
    <text evidence="16">The sequence shown here is derived from an EMBL/GenBank/DDBJ whole genome shotgun (WGS) entry which is preliminary data.</text>
</comment>
<evidence type="ECO:0000256" key="5">
    <source>
        <dbReference type="ARBA" id="ARBA00019077"/>
    </source>
</evidence>
<dbReference type="GO" id="GO:0009244">
    <property type="term" value="P:lipopolysaccharide core region biosynthetic process"/>
    <property type="evidence" value="ECO:0007669"/>
    <property type="project" value="UniProtKB-UniRule"/>
</dbReference>
<evidence type="ECO:0000256" key="8">
    <source>
        <dbReference type="ARBA" id="ARBA00022968"/>
    </source>
</evidence>
<dbReference type="GO" id="GO:0005886">
    <property type="term" value="C:plasma membrane"/>
    <property type="evidence" value="ECO:0007669"/>
    <property type="project" value="UniProtKB-SubCell"/>
</dbReference>
<name>A0A242NTD1_9GAMM</name>
<dbReference type="SUPFAM" id="SSF53756">
    <property type="entry name" value="UDP-Glycosyltransferase/glycogen phosphorylase"/>
    <property type="match status" value="1"/>
</dbReference>
<comment type="pathway">
    <text evidence="2 13">Bacterial outer membrane biogenesis; LPS core biosynthesis.</text>
</comment>
<dbReference type="InterPro" id="IPR007507">
    <property type="entry name" value="Glycos_transf_N"/>
</dbReference>
<evidence type="ECO:0000256" key="4">
    <source>
        <dbReference type="ARBA" id="ARBA00012621"/>
    </source>
</evidence>
<accession>A0A242NTD1</accession>
<evidence type="ECO:0000256" key="7">
    <source>
        <dbReference type="ARBA" id="ARBA00022679"/>
    </source>
</evidence>
<dbReference type="InterPro" id="IPR038107">
    <property type="entry name" value="Glycos_transf_N_sf"/>
</dbReference>
<dbReference type="GO" id="GO:0009245">
    <property type="term" value="P:lipid A biosynthetic process"/>
    <property type="evidence" value="ECO:0007669"/>
    <property type="project" value="TreeGrafter"/>
</dbReference>
<evidence type="ECO:0000256" key="13">
    <source>
        <dbReference type="RuleBase" id="RU365103"/>
    </source>
</evidence>
<dbReference type="InterPro" id="IPR039901">
    <property type="entry name" value="Kdotransferase"/>
</dbReference>
<dbReference type="EMBL" id="NASK01000100">
    <property type="protein sequence ID" value="OTQ48803.1"/>
    <property type="molecule type" value="Genomic_DNA"/>
</dbReference>
<evidence type="ECO:0000256" key="2">
    <source>
        <dbReference type="ARBA" id="ARBA00004713"/>
    </source>
</evidence>
<dbReference type="EC" id="2.4.99.12" evidence="4 13"/>
<dbReference type="Proteomes" id="UP000194968">
    <property type="component" value="Unassembled WGS sequence"/>
</dbReference>
<feature type="domain" description="Glycosyl transferase family 1" evidence="14">
    <location>
        <begin position="247"/>
        <end position="400"/>
    </location>
</feature>
<evidence type="ECO:0000259" key="14">
    <source>
        <dbReference type="Pfam" id="PF00534"/>
    </source>
</evidence>
<comment type="similarity">
    <text evidence="3">Belongs to the glycosyltransferase group 1 family. Glycosyltransferase 30 subfamily.</text>
</comment>
<keyword evidence="6" id="KW-0997">Cell inner membrane</keyword>
<feature type="site" description="Transition state stabilizer" evidence="12">
    <location>
        <position position="129"/>
    </location>
</feature>
<evidence type="ECO:0000256" key="1">
    <source>
        <dbReference type="ARBA" id="ARBA00004388"/>
    </source>
</evidence>
<sequence>MSIVYTILLYLIQPFVWIRLLWRSRKAPDYRKRWLERYGFCKSKVKSGGILVHAVSVGETLAAIPLIKALQSQYPQLPITVTTMTPTGSKQVKSILKESVSHVYLPYDLPCAIHRFLKTVQPKLVIIMETELWPNLISQCYSKKIPLIIANARLSERSAKRYHKLGKAISKLLAKISTVAAQNRQDGDRFISLGLPADHLAVTGSIKFDIELTAKQQQNLAQLKQQWQLHRPVLIAASTHSGEDEIILSAFQQLLKNHSNLLLILVPRHPERFKTVEKLIADNDLNYITRSSKQPPTDQTQVILGDTMGELLELYGLANIAFIGGSLIEHGGHNPLEPALHHIPIISGKHFFNFKVIGEQLIEANSMLVCDSSADSLYSTINSLLNDESRCQQIGENAYQVLKNNQGALNRLLEVIHHYLEKS</sequence>
<keyword evidence="8" id="KW-0812">Transmembrane</keyword>
<evidence type="ECO:0000259" key="15">
    <source>
        <dbReference type="Pfam" id="PF04413"/>
    </source>
</evidence>
<feature type="domain" description="3-deoxy-D-manno-octulosonic-acid transferase N-terminal" evidence="15">
    <location>
        <begin position="32"/>
        <end position="210"/>
    </location>
</feature>
<gene>
    <name evidence="16" type="ORF">B6D06_08835</name>
</gene>
<dbReference type="InterPro" id="IPR001296">
    <property type="entry name" value="Glyco_trans_1"/>
</dbReference>
<dbReference type="Pfam" id="PF04413">
    <property type="entry name" value="Glycos_transf_N"/>
    <property type="match status" value="1"/>
</dbReference>
<evidence type="ECO:0000313" key="17">
    <source>
        <dbReference type="Proteomes" id="UP000194968"/>
    </source>
</evidence>
<dbReference type="Gene3D" id="3.40.50.2000">
    <property type="entry name" value="Glycogen Phosphorylase B"/>
    <property type="match status" value="1"/>
</dbReference>
<keyword evidence="6" id="KW-0472">Membrane</keyword>
<dbReference type="AlphaFoldDB" id="A0A242NTD1"/>
<reference evidence="16 17" key="1">
    <citation type="submission" date="2017-03" db="EMBL/GenBank/DDBJ databases">
        <title>Comparative genomics of honeybee gut symbionts reveal geographically distinct and subgroup specific antibiotic resistance.</title>
        <authorList>
            <person name="Ludvigsen J."/>
            <person name="Porcellato D."/>
            <person name="Labee-Lund T.M."/>
            <person name="Amdam G.V."/>
            <person name="Rudi K."/>
        </authorList>
    </citation>
    <scope>NUCLEOTIDE SEQUENCE [LARGE SCALE GENOMIC DNA]</scope>
    <source>
        <strain evidence="16 17">A-4-12</strain>
    </source>
</reference>
<evidence type="ECO:0000256" key="6">
    <source>
        <dbReference type="ARBA" id="ARBA00022519"/>
    </source>
</evidence>
<evidence type="ECO:0000313" key="16">
    <source>
        <dbReference type="EMBL" id="OTQ48803.1"/>
    </source>
</evidence>
<keyword evidence="8" id="KW-0735">Signal-anchor</keyword>
<dbReference type="Pfam" id="PF00534">
    <property type="entry name" value="Glycos_transf_1"/>
    <property type="match status" value="1"/>
</dbReference>
<dbReference type="NCBIfam" id="NF004385">
    <property type="entry name" value="PRK05749.1-1"/>
    <property type="match status" value="1"/>
</dbReference>
<feature type="active site" description="Proton acceptor" evidence="11">
    <location>
        <position position="59"/>
    </location>
</feature>
<dbReference type="PANTHER" id="PTHR42755">
    <property type="entry name" value="3-DEOXY-MANNO-OCTULOSONATE CYTIDYLYLTRANSFERASE"/>
    <property type="match status" value="1"/>
</dbReference>
<keyword evidence="7 13" id="KW-0808">Transferase</keyword>
<evidence type="ECO:0000256" key="12">
    <source>
        <dbReference type="PIRSR" id="PIRSR639901-2"/>
    </source>
</evidence>
<comment type="subcellular location">
    <subcellularLocation>
        <location evidence="1">Cell inner membrane</location>
        <topology evidence="1">Single-pass membrane protein</topology>
        <orientation evidence="1">Cytoplasmic side</orientation>
    </subcellularLocation>
    <subcellularLocation>
        <location evidence="13">Cell membrane</location>
    </subcellularLocation>
</comment>
<dbReference type="PANTHER" id="PTHR42755:SF1">
    <property type="entry name" value="3-DEOXY-D-MANNO-OCTULOSONIC ACID TRANSFERASE, MITOCHONDRIAL-RELATED"/>
    <property type="match status" value="1"/>
</dbReference>
<proteinExistence type="inferred from homology"/>
<evidence type="ECO:0000256" key="10">
    <source>
        <dbReference type="ARBA" id="ARBA00049183"/>
    </source>
</evidence>
<keyword evidence="13" id="KW-0448">Lipopolysaccharide biosynthesis</keyword>
<dbReference type="FunFam" id="3.40.50.11720:FF:000001">
    <property type="entry name" value="3-deoxy-D-manno-octulosonic acid transferase"/>
    <property type="match status" value="1"/>
</dbReference>
<keyword evidence="13" id="KW-1003">Cell membrane</keyword>
<dbReference type="GO" id="GO:0043842">
    <property type="term" value="F:Kdo transferase activity"/>
    <property type="evidence" value="ECO:0007669"/>
    <property type="project" value="UniProtKB-EC"/>
</dbReference>
<feature type="site" description="Transition state stabilizer" evidence="12">
    <location>
        <position position="207"/>
    </location>
</feature>